<evidence type="ECO:0000256" key="5">
    <source>
        <dbReference type="ARBA" id="ARBA00023125"/>
    </source>
</evidence>
<dbReference type="GO" id="GO:0045122">
    <property type="term" value="P:aflatoxin biosynthetic process"/>
    <property type="evidence" value="ECO:0007669"/>
    <property type="project" value="InterPro"/>
</dbReference>
<keyword evidence="5" id="KW-0238">DNA-binding</keyword>
<feature type="region of interest" description="Disordered" evidence="8">
    <location>
        <begin position="113"/>
        <end position="134"/>
    </location>
</feature>
<feature type="domain" description="Zn(2)-C6 fungal-type" evidence="9">
    <location>
        <begin position="71"/>
        <end position="101"/>
    </location>
</feature>
<dbReference type="InterPro" id="IPR001138">
    <property type="entry name" value="Zn2Cys6_DnaBD"/>
</dbReference>
<feature type="compositionally biased region" description="Polar residues" evidence="8">
    <location>
        <begin position="113"/>
        <end position="126"/>
    </location>
</feature>
<dbReference type="SMART" id="SM00066">
    <property type="entry name" value="GAL4"/>
    <property type="match status" value="1"/>
</dbReference>
<keyword evidence="7" id="KW-0539">Nucleus</keyword>
<dbReference type="Pfam" id="PF00172">
    <property type="entry name" value="Zn_clus"/>
    <property type="match status" value="1"/>
</dbReference>
<dbReference type="InterPro" id="IPR036864">
    <property type="entry name" value="Zn2-C6_fun-type_DNA-bd_sf"/>
</dbReference>
<dbReference type="PROSITE" id="PS50048">
    <property type="entry name" value="ZN2_CY6_FUNGAL_2"/>
    <property type="match status" value="1"/>
</dbReference>
<dbReference type="GO" id="GO:0003677">
    <property type="term" value="F:DNA binding"/>
    <property type="evidence" value="ECO:0007669"/>
    <property type="project" value="UniProtKB-KW"/>
</dbReference>
<proteinExistence type="predicted"/>
<evidence type="ECO:0000313" key="10">
    <source>
        <dbReference type="EMBL" id="QNT61262.1"/>
    </source>
</evidence>
<dbReference type="InterPro" id="IPR013700">
    <property type="entry name" value="AflR"/>
</dbReference>
<accession>A0A7H1MHC7</accession>
<dbReference type="CDD" id="cd00067">
    <property type="entry name" value="GAL4"/>
    <property type="match status" value="1"/>
</dbReference>
<keyword evidence="4" id="KW-0805">Transcription regulation</keyword>
<evidence type="ECO:0000256" key="1">
    <source>
        <dbReference type="ARBA" id="ARBA00004123"/>
    </source>
</evidence>
<organism evidence="10">
    <name type="scientific">Chrysosporium merdarium</name>
    <dbReference type="NCBI Taxonomy" id="108922"/>
    <lineage>
        <taxon>Eukaryota</taxon>
        <taxon>Fungi</taxon>
        <taxon>Dikarya</taxon>
        <taxon>Ascomycota</taxon>
        <taxon>Pezizomycotina</taxon>
        <taxon>Eurotiomycetes</taxon>
        <taxon>Eurotiomycetidae</taxon>
        <taxon>Onygenales</taxon>
        <taxon>Onygenaceae</taxon>
        <taxon>Chrysosporium</taxon>
    </lineage>
</organism>
<dbReference type="PRINTS" id="PR00755">
    <property type="entry name" value="AFLATOXINBRP"/>
</dbReference>
<dbReference type="Pfam" id="PF08493">
    <property type="entry name" value="AflR"/>
    <property type="match status" value="1"/>
</dbReference>
<dbReference type="InterPro" id="IPR051615">
    <property type="entry name" value="Transcr_Regulatory_Elem"/>
</dbReference>
<evidence type="ECO:0000259" key="9">
    <source>
        <dbReference type="PROSITE" id="PS50048"/>
    </source>
</evidence>
<evidence type="ECO:0000256" key="4">
    <source>
        <dbReference type="ARBA" id="ARBA00023015"/>
    </source>
</evidence>
<name>A0A7H1MHC7_9EURO</name>
<sequence>MSISSTLLDLPTLTRLVISRGYLCHNRLEMSVPAPCIGITFPASITMDHSQVKSASKLRSPKSRLENVRSSCDNCTKSKVRCSKNQPRCQRCIHQGVHCKYSLSRKCRRRTTSTVESISGSNQPLESSRDRPSRFENGLSTLLPSNPASICDIASFTPSVAEESSNQLYEDGVRSNDSNYGDYEMLSPFGTNVDSLMDWGESMVSLDHAMLRQDLSLGHHDMPTCWPLPSHGSADSLREKLPLSRRHSSPNENCSHLAISAVQSLEAPFASCSLTSFDEAIASSPGIARGLDAVIKINRAAIDTTLTILDCSCSKQEDLIFLIATICLRALSWYQASLDSGSSNGSPSITSGSLSASFTASSSVSGSTSTLDVPPSMDWVSIPAINFGFYALDEEHSSCMVAQLICAELSKIKSVVDKFSSKYCERDSAISTLYSAKAGENNTPFYVELEALLRDRLDRTIVSAREHIERW</sequence>
<keyword evidence="6" id="KW-0804">Transcription</keyword>
<dbReference type="SUPFAM" id="SSF57701">
    <property type="entry name" value="Zn2/Cys6 DNA-binding domain"/>
    <property type="match status" value="1"/>
</dbReference>
<evidence type="ECO:0000256" key="8">
    <source>
        <dbReference type="SAM" id="MobiDB-lite"/>
    </source>
</evidence>
<protein>
    <submittedName>
        <fullName evidence="10">Regulatory protein</fullName>
    </submittedName>
</protein>
<dbReference type="GO" id="GO:0005634">
    <property type="term" value="C:nucleus"/>
    <property type="evidence" value="ECO:0007669"/>
    <property type="project" value="UniProtKB-SubCell"/>
</dbReference>
<dbReference type="Gene3D" id="4.10.240.10">
    <property type="entry name" value="Zn(2)-C6 fungal-type DNA-binding domain"/>
    <property type="match status" value="1"/>
</dbReference>
<comment type="subcellular location">
    <subcellularLocation>
        <location evidence="1">Nucleus</location>
    </subcellularLocation>
</comment>
<dbReference type="EMBL" id="MN832834">
    <property type="protein sequence ID" value="QNT61262.1"/>
    <property type="molecule type" value="Genomic_DNA"/>
</dbReference>
<gene>
    <name evidence="10" type="primary">spoR</name>
</gene>
<keyword evidence="2" id="KW-0479">Metal-binding</keyword>
<keyword evidence="3" id="KW-0862">Zinc</keyword>
<dbReference type="PANTHER" id="PTHR31313:SF81">
    <property type="entry name" value="TY1 ENHANCER ACTIVATOR"/>
    <property type="match status" value="1"/>
</dbReference>
<evidence type="ECO:0000256" key="2">
    <source>
        <dbReference type="ARBA" id="ARBA00022723"/>
    </source>
</evidence>
<dbReference type="PANTHER" id="PTHR31313">
    <property type="entry name" value="TY1 ENHANCER ACTIVATOR"/>
    <property type="match status" value="1"/>
</dbReference>
<evidence type="ECO:0000256" key="3">
    <source>
        <dbReference type="ARBA" id="ARBA00022833"/>
    </source>
</evidence>
<dbReference type="GO" id="GO:0008270">
    <property type="term" value="F:zinc ion binding"/>
    <property type="evidence" value="ECO:0007669"/>
    <property type="project" value="InterPro"/>
</dbReference>
<dbReference type="GO" id="GO:0000981">
    <property type="term" value="F:DNA-binding transcription factor activity, RNA polymerase II-specific"/>
    <property type="evidence" value="ECO:0007669"/>
    <property type="project" value="InterPro"/>
</dbReference>
<reference evidence="10" key="1">
    <citation type="submission" date="2019-12" db="EMBL/GenBank/DDBJ databases">
        <authorList>
            <person name="Thiele W."/>
        </authorList>
    </citation>
    <scope>NUCLEOTIDE SEQUENCE</scope>
    <source>
        <strain evidence="10">ATCC 74009</strain>
    </source>
</reference>
<evidence type="ECO:0000256" key="7">
    <source>
        <dbReference type="ARBA" id="ARBA00023242"/>
    </source>
</evidence>
<dbReference type="AlphaFoldDB" id="A0A7H1MHC7"/>
<evidence type="ECO:0000256" key="6">
    <source>
        <dbReference type="ARBA" id="ARBA00023163"/>
    </source>
</evidence>
<dbReference type="PROSITE" id="PS00463">
    <property type="entry name" value="ZN2_CY6_FUNGAL_1"/>
    <property type="match status" value="1"/>
</dbReference>